<gene>
    <name evidence="1" type="ORF">FB390_2950</name>
</gene>
<evidence type="ECO:0008006" key="3">
    <source>
        <dbReference type="Google" id="ProtNLM"/>
    </source>
</evidence>
<dbReference type="AlphaFoldDB" id="A0A543FBR8"/>
<organism evidence="1 2">
    <name type="scientific">Nocardia bhagyanarayanae</name>
    <dbReference type="NCBI Taxonomy" id="1215925"/>
    <lineage>
        <taxon>Bacteria</taxon>
        <taxon>Bacillati</taxon>
        <taxon>Actinomycetota</taxon>
        <taxon>Actinomycetes</taxon>
        <taxon>Mycobacteriales</taxon>
        <taxon>Nocardiaceae</taxon>
        <taxon>Nocardia</taxon>
    </lineage>
</organism>
<evidence type="ECO:0000313" key="2">
    <source>
        <dbReference type="Proteomes" id="UP000316331"/>
    </source>
</evidence>
<dbReference type="EMBL" id="VFPG01000001">
    <property type="protein sequence ID" value="TQM31295.1"/>
    <property type="molecule type" value="Genomic_DNA"/>
</dbReference>
<dbReference type="PANTHER" id="PTHR39338:SF5">
    <property type="entry name" value="BLR6139 PROTEIN"/>
    <property type="match status" value="1"/>
</dbReference>
<dbReference type="RefSeq" id="WP_246124019.1">
    <property type="nucleotide sequence ID" value="NZ_VFPG01000001.1"/>
</dbReference>
<dbReference type="PIRSF" id="PIRSF010256">
    <property type="entry name" value="CoxE_vWa"/>
    <property type="match status" value="1"/>
</dbReference>
<proteinExistence type="predicted"/>
<dbReference type="InterPro" id="IPR011195">
    <property type="entry name" value="UCP010256"/>
</dbReference>
<reference evidence="1 2" key="1">
    <citation type="submission" date="2019-06" db="EMBL/GenBank/DDBJ databases">
        <title>Sequencing the genomes of 1000 actinobacteria strains.</title>
        <authorList>
            <person name="Klenk H.-P."/>
        </authorList>
    </citation>
    <scope>NUCLEOTIDE SEQUENCE [LARGE SCALE GENOMIC DNA]</scope>
    <source>
        <strain evidence="1 2">DSM 103495</strain>
    </source>
</reference>
<accession>A0A543FBR8</accession>
<name>A0A543FBR8_9NOCA</name>
<dbReference type="Pfam" id="PF05762">
    <property type="entry name" value="VWA_CoxE"/>
    <property type="match status" value="1"/>
</dbReference>
<comment type="caution">
    <text evidence="1">The sequence shown here is derived from an EMBL/GenBank/DDBJ whole genome shotgun (WGS) entry which is preliminary data.</text>
</comment>
<sequence>MSASPRHDFRPGSSETLTDRLVDFVGLLREHGIHAGPSETVDAASAIVALGVENRERLRSGLAACLLRRNGQRAVFDQLFDLYFLTAERPEPATVPESVETLRERLAAALAADDQAALAELASQSLTELGGYGGAGGAGQSSRPVTTASGAGWSSYQTMKALRPEELLDRVVAGMGGAGELDSAVHTIEAQRRLRSFRTAVQTQARLRSADLRGTDYIARRGVETATDRIDFLGAREQDLAEMRRLVNPLARKLATRLAARRRKAVRGQIDMRRTLRRSMATGGVPVDPVLRARKHGRPDLVVLADLSGSVTGFAEFTLQLVQALQDQFSKVRSFGFIDTCDEITGFFTPGEPPQPGLSARIIREASVSRFGSSNYGEAFRTFADTQLDILGPRTSLLILGDARTNRTDPNLAALQAMTDRAKHAHWLNPEPARSWSTGDSAASTYAEHVTMHECRNVRQLTEVISRLSCVVL</sequence>
<protein>
    <recommendedName>
        <fullName evidence="3">VWA domain containing CoxE-like protein</fullName>
    </recommendedName>
</protein>
<dbReference type="InterPro" id="IPR008912">
    <property type="entry name" value="Uncharacterised_CoxE"/>
</dbReference>
<evidence type="ECO:0000313" key="1">
    <source>
        <dbReference type="EMBL" id="TQM31295.1"/>
    </source>
</evidence>
<dbReference type="PANTHER" id="PTHR39338">
    <property type="entry name" value="BLL5662 PROTEIN-RELATED"/>
    <property type="match status" value="1"/>
</dbReference>
<dbReference type="Proteomes" id="UP000316331">
    <property type="component" value="Unassembled WGS sequence"/>
</dbReference>
<keyword evidence="2" id="KW-1185">Reference proteome</keyword>